<comment type="caution">
    <text evidence="1">The sequence shown here is derived from an EMBL/GenBank/DDBJ whole genome shotgun (WGS) entry which is preliminary data.</text>
</comment>
<proteinExistence type="predicted"/>
<accession>A0A0F9LQA3</accession>
<organism evidence="1">
    <name type="scientific">marine sediment metagenome</name>
    <dbReference type="NCBI Taxonomy" id="412755"/>
    <lineage>
        <taxon>unclassified sequences</taxon>
        <taxon>metagenomes</taxon>
        <taxon>ecological metagenomes</taxon>
    </lineage>
</organism>
<sequence length="34" mass="3510">MEEVPAGTYYIEAVAHEVAPSVSGESTVAPAFAE</sequence>
<reference evidence="1" key="1">
    <citation type="journal article" date="2015" name="Nature">
        <title>Complex archaea that bridge the gap between prokaryotes and eukaryotes.</title>
        <authorList>
            <person name="Spang A."/>
            <person name="Saw J.H."/>
            <person name="Jorgensen S.L."/>
            <person name="Zaremba-Niedzwiedzka K."/>
            <person name="Martijn J."/>
            <person name="Lind A.E."/>
            <person name="van Eijk R."/>
            <person name="Schleper C."/>
            <person name="Guy L."/>
            <person name="Ettema T.J."/>
        </authorList>
    </citation>
    <scope>NUCLEOTIDE SEQUENCE</scope>
</reference>
<protein>
    <submittedName>
        <fullName evidence="1">Uncharacterized protein</fullName>
    </submittedName>
</protein>
<name>A0A0F9LQA3_9ZZZZ</name>
<dbReference type="AlphaFoldDB" id="A0A0F9LQA3"/>
<evidence type="ECO:0000313" key="1">
    <source>
        <dbReference type="EMBL" id="KKM66590.1"/>
    </source>
</evidence>
<gene>
    <name evidence="1" type="ORF">LCGC14_1479620</name>
</gene>
<dbReference type="EMBL" id="LAZR01010498">
    <property type="protein sequence ID" value="KKM66590.1"/>
    <property type="molecule type" value="Genomic_DNA"/>
</dbReference>